<dbReference type="InterPro" id="IPR043136">
    <property type="entry name" value="B30.2/SPRY_sf"/>
</dbReference>
<gene>
    <name evidence="5" type="ORF">D5F01_LYC04612</name>
</gene>
<feature type="compositionally biased region" description="Polar residues" evidence="2">
    <location>
        <begin position="346"/>
        <end position="381"/>
    </location>
</feature>
<keyword evidence="6" id="KW-1185">Reference proteome</keyword>
<dbReference type="InterPro" id="IPR024964">
    <property type="entry name" value="CTLH/CRA"/>
</dbReference>
<evidence type="ECO:0000259" key="4">
    <source>
        <dbReference type="PROSITE" id="PS50897"/>
    </source>
</evidence>
<dbReference type="SMART" id="SM00757">
    <property type="entry name" value="CRA"/>
    <property type="match status" value="1"/>
</dbReference>
<dbReference type="Gene3D" id="2.60.120.920">
    <property type="match status" value="1"/>
</dbReference>
<comment type="caution">
    <text evidence="5">The sequence shown here is derived from an EMBL/GenBank/DDBJ whole genome shotgun (WGS) entry which is preliminary data.</text>
</comment>
<dbReference type="PROSITE" id="PS50896">
    <property type="entry name" value="LISH"/>
    <property type="match status" value="1"/>
</dbReference>
<dbReference type="PROSITE" id="PS50897">
    <property type="entry name" value="CTLH"/>
    <property type="match status" value="1"/>
</dbReference>
<protein>
    <submittedName>
        <fullName evidence="5">Ran-binding protein 10</fullName>
    </submittedName>
</protein>
<feature type="region of interest" description="Disordered" evidence="2">
    <location>
        <begin position="346"/>
        <end position="382"/>
    </location>
</feature>
<evidence type="ECO:0000259" key="3">
    <source>
        <dbReference type="PROSITE" id="PS50188"/>
    </source>
</evidence>
<dbReference type="Pfam" id="PF00622">
    <property type="entry name" value="SPRY"/>
    <property type="match status" value="1"/>
</dbReference>
<dbReference type="InterPro" id="IPR035782">
    <property type="entry name" value="SPRY_RanBP9/10"/>
</dbReference>
<dbReference type="InterPro" id="IPR006595">
    <property type="entry name" value="CTLH_C"/>
</dbReference>
<dbReference type="Proteomes" id="UP000424527">
    <property type="component" value="Unassembled WGS sequence"/>
</dbReference>
<evidence type="ECO:0000256" key="1">
    <source>
        <dbReference type="ARBA" id="ARBA00006535"/>
    </source>
</evidence>
<feature type="compositionally biased region" description="Low complexity" evidence="2">
    <location>
        <begin position="412"/>
        <end position="423"/>
    </location>
</feature>
<dbReference type="CDD" id="cd12909">
    <property type="entry name" value="SPRY_RanBP9_10"/>
    <property type="match status" value="1"/>
</dbReference>
<dbReference type="InterPro" id="IPR050618">
    <property type="entry name" value="Ubq-SigPath_Reg"/>
</dbReference>
<dbReference type="SMART" id="SM00668">
    <property type="entry name" value="CTLH"/>
    <property type="match status" value="1"/>
</dbReference>
<dbReference type="InterPro" id="IPR003877">
    <property type="entry name" value="SPRY_dom"/>
</dbReference>
<dbReference type="PROSITE" id="PS50188">
    <property type="entry name" value="B302_SPRY"/>
    <property type="match status" value="1"/>
</dbReference>
<name>A0A6G0IXA8_LARCR</name>
<dbReference type="SMART" id="SM00449">
    <property type="entry name" value="SPRY"/>
    <property type="match status" value="1"/>
</dbReference>
<feature type="compositionally biased region" description="Polar residues" evidence="2">
    <location>
        <begin position="424"/>
        <end position="434"/>
    </location>
</feature>
<evidence type="ECO:0000313" key="6">
    <source>
        <dbReference type="Proteomes" id="UP000424527"/>
    </source>
</evidence>
<dbReference type="PANTHER" id="PTHR12864">
    <property type="entry name" value="RAN BINDING PROTEIN 9-RELATED"/>
    <property type="match status" value="1"/>
</dbReference>
<dbReference type="InterPro" id="IPR006594">
    <property type="entry name" value="LisH"/>
</dbReference>
<reference evidence="5 6" key="1">
    <citation type="submission" date="2019-07" db="EMBL/GenBank/DDBJ databases">
        <title>Chromosome genome assembly for large yellow croaker.</title>
        <authorList>
            <person name="Xiao S."/>
        </authorList>
    </citation>
    <scope>NUCLEOTIDE SEQUENCE [LARGE SCALE GENOMIC DNA]</scope>
    <source>
        <strain evidence="5">JMULYC20181020</strain>
        <tissue evidence="5">Muscle</tissue>
    </source>
</reference>
<accession>A0A6G0IXA8</accession>
<dbReference type="SUPFAM" id="SSF49899">
    <property type="entry name" value="Concanavalin A-like lectins/glucanases"/>
    <property type="match status" value="1"/>
</dbReference>
<dbReference type="InterPro" id="IPR001870">
    <property type="entry name" value="B30.2/SPRY"/>
</dbReference>
<dbReference type="InterPro" id="IPR013144">
    <property type="entry name" value="CRA_dom"/>
</dbReference>
<evidence type="ECO:0000313" key="5">
    <source>
        <dbReference type="EMBL" id="KAE8295876.1"/>
    </source>
</evidence>
<sequence>MAELGAGSLPLGDPAFNYQEHELSERLKRLYPAVNEEETPLPRSWSPKDKYSYIGLSQNNLRVHYKGHGKNHKDAASVRATHPIPAACGIYYFEVKIVSKGRDGYMGIGLSAQGVNMNRLPGWDKHSYGYHGDDGHSFCSSGTGQPYGPTFTTGDVIGCCVNLINNTCFYTKNGISLGVAFTDLPPNLYPTVGLQTPGEIVDANFGQQPFVFDIEDYMSEWRAKIHGMIARFPIGERLGEWQAVLQNMVSSYLVHHGYCATATAFARATETMIQEDQTSIKNRQRIQKLVLAGRVGEAIEATQQLYPGLLEHNPNLLFMLKCRQFVEMVNGTDSEVCCLTIRSPKSQDSYPGSPSLSPRHGASNTHLHTGVTGSLPPTSQRATAPLAAAAQIPQRVLLRLLLHLLLPSSVNYSESNSSDSTKSQPHSANSTQETSDSEMEIEAEHYTNGVVEGSSARIMNGTYKHEEILQPDDNSIGNGVTDEGCNNNRQLCGGNQAATERMIQFGRELQALNEQLCREYGKNATHKKMLQDAFSLLAYSDPWNCPVGQQLDPTQRESLCSALNSAILESQNLPKQPPLMLALGQATECVQLMARVRSGSCSFARVDNFLH</sequence>
<dbReference type="AlphaFoldDB" id="A0A6G0IXA8"/>
<dbReference type="Pfam" id="PF08513">
    <property type="entry name" value="LisH"/>
    <property type="match status" value="1"/>
</dbReference>
<proteinExistence type="inferred from homology"/>
<dbReference type="Pfam" id="PF10607">
    <property type="entry name" value="CTLH"/>
    <property type="match status" value="2"/>
</dbReference>
<dbReference type="EMBL" id="REGW02000005">
    <property type="protein sequence ID" value="KAE8295876.1"/>
    <property type="molecule type" value="Genomic_DNA"/>
</dbReference>
<organism evidence="5 6">
    <name type="scientific">Larimichthys crocea</name>
    <name type="common">Large yellow croaker</name>
    <name type="synonym">Pseudosciaena crocea</name>
    <dbReference type="NCBI Taxonomy" id="215358"/>
    <lineage>
        <taxon>Eukaryota</taxon>
        <taxon>Metazoa</taxon>
        <taxon>Chordata</taxon>
        <taxon>Craniata</taxon>
        <taxon>Vertebrata</taxon>
        <taxon>Euteleostomi</taxon>
        <taxon>Actinopterygii</taxon>
        <taxon>Neopterygii</taxon>
        <taxon>Teleostei</taxon>
        <taxon>Neoteleostei</taxon>
        <taxon>Acanthomorphata</taxon>
        <taxon>Eupercaria</taxon>
        <taxon>Sciaenidae</taxon>
        <taxon>Larimichthys</taxon>
    </lineage>
</organism>
<feature type="domain" description="B30.2/SPRY" evidence="3">
    <location>
        <begin position="23"/>
        <end position="210"/>
    </location>
</feature>
<feature type="domain" description="CTLH" evidence="4">
    <location>
        <begin position="279"/>
        <end position="336"/>
    </location>
</feature>
<dbReference type="InterPro" id="IPR013320">
    <property type="entry name" value="ConA-like_dom_sf"/>
</dbReference>
<comment type="similarity">
    <text evidence="1">Belongs to the RANBP9/10 family.</text>
</comment>
<feature type="region of interest" description="Disordered" evidence="2">
    <location>
        <begin position="412"/>
        <end position="440"/>
    </location>
</feature>
<dbReference type="FunFam" id="2.60.120.920:FF:000011">
    <property type="entry name" value="RAN binding protein 10"/>
    <property type="match status" value="1"/>
</dbReference>
<evidence type="ECO:0000256" key="2">
    <source>
        <dbReference type="SAM" id="MobiDB-lite"/>
    </source>
</evidence>